<evidence type="ECO:0000256" key="1">
    <source>
        <dbReference type="SAM" id="MobiDB-lite"/>
    </source>
</evidence>
<feature type="region of interest" description="Disordered" evidence="1">
    <location>
        <begin position="45"/>
        <end position="82"/>
    </location>
</feature>
<evidence type="ECO:0000313" key="2">
    <source>
        <dbReference type="EMBL" id="EOA17759.1"/>
    </source>
</evidence>
<evidence type="ECO:0000313" key="3">
    <source>
        <dbReference type="Proteomes" id="UP000029121"/>
    </source>
</evidence>
<reference evidence="3" key="1">
    <citation type="journal article" date="2013" name="Nat. Genet.">
        <title>The Capsella rubella genome and the genomic consequences of rapid mating system evolution.</title>
        <authorList>
            <person name="Slotte T."/>
            <person name="Hazzouri K.M."/>
            <person name="Agren J.A."/>
            <person name="Koenig D."/>
            <person name="Maumus F."/>
            <person name="Guo Y.L."/>
            <person name="Steige K."/>
            <person name="Platts A.E."/>
            <person name="Escobar J.S."/>
            <person name="Newman L.K."/>
            <person name="Wang W."/>
            <person name="Mandakova T."/>
            <person name="Vello E."/>
            <person name="Smith L.M."/>
            <person name="Henz S.R."/>
            <person name="Steffen J."/>
            <person name="Takuno S."/>
            <person name="Brandvain Y."/>
            <person name="Coop G."/>
            <person name="Andolfatto P."/>
            <person name="Hu T.T."/>
            <person name="Blanchette M."/>
            <person name="Clark R.M."/>
            <person name="Quesneville H."/>
            <person name="Nordborg M."/>
            <person name="Gaut B.S."/>
            <person name="Lysak M.A."/>
            <person name="Jenkins J."/>
            <person name="Grimwood J."/>
            <person name="Chapman J."/>
            <person name="Prochnik S."/>
            <person name="Shu S."/>
            <person name="Rokhsar D."/>
            <person name="Schmutz J."/>
            <person name="Weigel D."/>
            <person name="Wright S.I."/>
        </authorList>
    </citation>
    <scope>NUCLEOTIDE SEQUENCE [LARGE SCALE GENOMIC DNA]</scope>
    <source>
        <strain evidence="3">cv. Monte Gargano</strain>
    </source>
</reference>
<keyword evidence="3" id="KW-1185">Reference proteome</keyword>
<accession>R0GLJ8</accession>
<proteinExistence type="predicted"/>
<dbReference type="EMBL" id="KB870811">
    <property type="protein sequence ID" value="EOA17759.1"/>
    <property type="molecule type" value="Genomic_DNA"/>
</dbReference>
<protein>
    <submittedName>
        <fullName evidence="2">Uncharacterized protein</fullName>
    </submittedName>
</protein>
<dbReference type="Proteomes" id="UP000029121">
    <property type="component" value="Unassembled WGS sequence"/>
</dbReference>
<feature type="compositionally biased region" description="Polar residues" evidence="1">
    <location>
        <begin position="73"/>
        <end position="82"/>
    </location>
</feature>
<organism evidence="2 3">
    <name type="scientific">Capsella rubella</name>
    <dbReference type="NCBI Taxonomy" id="81985"/>
    <lineage>
        <taxon>Eukaryota</taxon>
        <taxon>Viridiplantae</taxon>
        <taxon>Streptophyta</taxon>
        <taxon>Embryophyta</taxon>
        <taxon>Tracheophyta</taxon>
        <taxon>Spermatophyta</taxon>
        <taxon>Magnoliopsida</taxon>
        <taxon>eudicotyledons</taxon>
        <taxon>Gunneridae</taxon>
        <taxon>Pentapetalae</taxon>
        <taxon>rosids</taxon>
        <taxon>malvids</taxon>
        <taxon>Brassicales</taxon>
        <taxon>Brassicaceae</taxon>
        <taxon>Camelineae</taxon>
        <taxon>Capsella</taxon>
    </lineage>
</organism>
<sequence length="82" mass="8882">MKGGGEVERTERAIIIQRNDQAKASTYHFGKLGPSFSLLTSMHGSSPLISRSSKVPGDFESTPFSSGIDKKQQSITTVHTTK</sequence>
<name>R0GLJ8_9BRAS</name>
<dbReference type="AlphaFoldDB" id="R0GLJ8"/>
<gene>
    <name evidence="2" type="ORF">CARUB_v10006147mg</name>
</gene>